<dbReference type="AlphaFoldDB" id="A0A6A6DGD3"/>
<evidence type="ECO:0000256" key="1">
    <source>
        <dbReference type="SAM" id="MobiDB-lite"/>
    </source>
</evidence>
<dbReference type="EMBL" id="ML994674">
    <property type="protein sequence ID" value="KAF2178571.1"/>
    <property type="molecule type" value="Genomic_DNA"/>
</dbReference>
<keyword evidence="3" id="KW-1185">Reference proteome</keyword>
<evidence type="ECO:0000313" key="3">
    <source>
        <dbReference type="Proteomes" id="UP000800200"/>
    </source>
</evidence>
<reference evidence="2" key="1">
    <citation type="journal article" date="2020" name="Stud. Mycol.">
        <title>101 Dothideomycetes genomes: a test case for predicting lifestyles and emergence of pathogens.</title>
        <authorList>
            <person name="Haridas S."/>
            <person name="Albert R."/>
            <person name="Binder M."/>
            <person name="Bloem J."/>
            <person name="Labutti K."/>
            <person name="Salamov A."/>
            <person name="Andreopoulos B."/>
            <person name="Baker S."/>
            <person name="Barry K."/>
            <person name="Bills G."/>
            <person name="Bluhm B."/>
            <person name="Cannon C."/>
            <person name="Castanera R."/>
            <person name="Culley D."/>
            <person name="Daum C."/>
            <person name="Ezra D."/>
            <person name="Gonzalez J."/>
            <person name="Henrissat B."/>
            <person name="Kuo A."/>
            <person name="Liang C."/>
            <person name="Lipzen A."/>
            <person name="Lutzoni F."/>
            <person name="Magnuson J."/>
            <person name="Mondo S."/>
            <person name="Nolan M."/>
            <person name="Ohm R."/>
            <person name="Pangilinan J."/>
            <person name="Park H.-J."/>
            <person name="Ramirez L."/>
            <person name="Alfaro M."/>
            <person name="Sun H."/>
            <person name="Tritt A."/>
            <person name="Yoshinaga Y."/>
            <person name="Zwiers L.-H."/>
            <person name="Turgeon B."/>
            <person name="Goodwin S."/>
            <person name="Spatafora J."/>
            <person name="Crous P."/>
            <person name="Grigoriev I."/>
        </authorList>
    </citation>
    <scope>NUCLEOTIDE SEQUENCE</scope>
    <source>
        <strain evidence="2">CBS 207.26</strain>
    </source>
</reference>
<feature type="compositionally biased region" description="Basic and acidic residues" evidence="1">
    <location>
        <begin position="247"/>
        <end position="267"/>
    </location>
</feature>
<feature type="compositionally biased region" description="Polar residues" evidence="1">
    <location>
        <begin position="343"/>
        <end position="356"/>
    </location>
</feature>
<dbReference type="Proteomes" id="UP000800200">
    <property type="component" value="Unassembled WGS sequence"/>
</dbReference>
<gene>
    <name evidence="2" type="ORF">K469DRAFT_695368</name>
</gene>
<organism evidence="2 3">
    <name type="scientific">Zopfia rhizophila CBS 207.26</name>
    <dbReference type="NCBI Taxonomy" id="1314779"/>
    <lineage>
        <taxon>Eukaryota</taxon>
        <taxon>Fungi</taxon>
        <taxon>Dikarya</taxon>
        <taxon>Ascomycota</taxon>
        <taxon>Pezizomycotina</taxon>
        <taxon>Dothideomycetes</taxon>
        <taxon>Dothideomycetes incertae sedis</taxon>
        <taxon>Zopfiaceae</taxon>
        <taxon>Zopfia</taxon>
    </lineage>
</organism>
<accession>A0A6A6DGD3</accession>
<evidence type="ECO:0000313" key="2">
    <source>
        <dbReference type="EMBL" id="KAF2178571.1"/>
    </source>
</evidence>
<feature type="compositionally biased region" description="Polar residues" evidence="1">
    <location>
        <begin position="320"/>
        <end position="333"/>
    </location>
</feature>
<sequence length="532" mass="59099">MNWVEHVCIPPACKETLPSSPFDDLNAPSDSGTHPLLLHRSPTATAIVCRPSIMYRRGDPRWNRTIQHLASNIESANESAQENLWTFTHDYVNPCFASITHCLNACTAPCFPSRNDRHRHRGRSRGRAELSFDFYDDWEDDENDGLLGWGNDELDRLLAGSGSYGGVSQPGRQRAMSYGTRNRDPRFHTGRRKSAAQPHDRGSDPTIIPSSSYFGFLGRLPFKLGGKVLRYKPSAADLTEHPGQSRRSQEEEHPLIEDSDEDAIRTGERKRHRRQRSQTSGSGHTTDSLSSRGDIFPSEDEDDAVPLDDEFTVALERRTTGQGLDDTSSGKTRSGSKRPAGSRMSTRTASSRNTQDSGKRSNDGPNMKHSTSSAIEEVPTLSDLKQEEEQLRVEEEQEIQRKRQEARQLALKRGLASDQYLRSPSPNPNDKLPETTSSSHLATQMAAAQASTSLVLRSPATEPSAPQETAPFPTFDPQTAPDSSSFHVDESDYSSIAPTPNRPLSLKDEPREVEVESGFVPARLPHFDSRPD</sequence>
<feature type="compositionally biased region" description="Acidic residues" evidence="1">
    <location>
        <begin position="297"/>
        <end position="311"/>
    </location>
</feature>
<proteinExistence type="predicted"/>
<feature type="region of interest" description="Disordered" evidence="1">
    <location>
        <begin position="235"/>
        <end position="532"/>
    </location>
</feature>
<feature type="compositionally biased region" description="Basic and acidic residues" evidence="1">
    <location>
        <begin position="384"/>
        <end position="406"/>
    </location>
</feature>
<feature type="compositionally biased region" description="Polar residues" evidence="1">
    <location>
        <begin position="277"/>
        <end position="291"/>
    </location>
</feature>
<feature type="compositionally biased region" description="Low complexity" evidence="1">
    <location>
        <begin position="441"/>
        <end position="454"/>
    </location>
</feature>
<feature type="compositionally biased region" description="Basic and acidic residues" evidence="1">
    <location>
        <begin position="505"/>
        <end position="514"/>
    </location>
</feature>
<feature type="compositionally biased region" description="Polar residues" evidence="1">
    <location>
        <begin position="476"/>
        <end position="486"/>
    </location>
</feature>
<feature type="region of interest" description="Disordered" evidence="1">
    <location>
        <begin position="161"/>
        <end position="208"/>
    </location>
</feature>
<name>A0A6A6DGD3_9PEZI</name>
<protein>
    <submittedName>
        <fullName evidence="2">Uncharacterized protein</fullName>
    </submittedName>
</protein>
<dbReference type="OrthoDB" id="5421971at2759"/>